<gene>
    <name evidence="2" type="ORF">EZS28_026421</name>
</gene>
<reference evidence="2 3" key="1">
    <citation type="submission" date="2019-03" db="EMBL/GenBank/DDBJ databases">
        <title>Single cell metagenomics reveals metabolic interactions within the superorganism composed of flagellate Streblomastix strix and complex community of Bacteroidetes bacteria on its surface.</title>
        <authorList>
            <person name="Treitli S.C."/>
            <person name="Kolisko M."/>
            <person name="Husnik F."/>
            <person name="Keeling P."/>
            <person name="Hampl V."/>
        </authorList>
    </citation>
    <scope>NUCLEOTIDE SEQUENCE [LARGE SCALE GENOMIC DNA]</scope>
    <source>
        <strain evidence="2">ST1C</strain>
    </source>
</reference>
<proteinExistence type="predicted"/>
<feature type="compositionally biased region" description="Polar residues" evidence="1">
    <location>
        <begin position="144"/>
        <end position="170"/>
    </location>
</feature>
<protein>
    <submittedName>
        <fullName evidence="2">Uncharacterized protein</fullName>
    </submittedName>
</protein>
<dbReference type="EMBL" id="SNRW01009405">
    <property type="protein sequence ID" value="KAA6378054.1"/>
    <property type="molecule type" value="Genomic_DNA"/>
</dbReference>
<feature type="region of interest" description="Disordered" evidence="1">
    <location>
        <begin position="144"/>
        <end position="174"/>
    </location>
</feature>
<name>A0A5J4V6K4_9EUKA</name>
<dbReference type="Proteomes" id="UP000324800">
    <property type="component" value="Unassembled WGS sequence"/>
</dbReference>
<accession>A0A5J4V6K4</accession>
<sequence>MLQWSHVTRNSTIAFVRTDTKITKSRPSQPASRPIIRNRDGTRAIDSAAGDVYTNTDNIAILFRTTDTKTVDIIAIPGIWHIPGNVTILRFSVNINFFQQTQSSGYSIQLYGQPSFTEGLPQFMQNSPNFGLQQTQQSNLLTPLAQSSAGHPSFQSSFQSNNPEQSSQQYTQQPTIRPPTLIQQQQIQTQEPVYVNGRLLDSPGIALRRRIEQDLQPLWNKEISQRTDQSLFTPIDPQNQQQTLISKNLTLTKTSGHKGVIRQDIYRFKGFWRTSQKIQTGPHKCPYIHLETCQT</sequence>
<dbReference type="AlphaFoldDB" id="A0A5J4V6K4"/>
<evidence type="ECO:0000313" key="3">
    <source>
        <dbReference type="Proteomes" id="UP000324800"/>
    </source>
</evidence>
<comment type="caution">
    <text evidence="2">The sequence shown here is derived from an EMBL/GenBank/DDBJ whole genome shotgun (WGS) entry which is preliminary data.</text>
</comment>
<evidence type="ECO:0000256" key="1">
    <source>
        <dbReference type="SAM" id="MobiDB-lite"/>
    </source>
</evidence>
<evidence type="ECO:0000313" key="2">
    <source>
        <dbReference type="EMBL" id="KAA6378054.1"/>
    </source>
</evidence>
<organism evidence="2 3">
    <name type="scientific">Streblomastix strix</name>
    <dbReference type="NCBI Taxonomy" id="222440"/>
    <lineage>
        <taxon>Eukaryota</taxon>
        <taxon>Metamonada</taxon>
        <taxon>Preaxostyla</taxon>
        <taxon>Oxymonadida</taxon>
        <taxon>Streblomastigidae</taxon>
        <taxon>Streblomastix</taxon>
    </lineage>
</organism>